<evidence type="ECO:0000259" key="3">
    <source>
        <dbReference type="Pfam" id="PF00266"/>
    </source>
</evidence>
<comment type="caution">
    <text evidence="4">The sequence shown here is derived from an EMBL/GenBank/DDBJ whole genome shotgun (WGS) entry which is preliminary data.</text>
</comment>
<dbReference type="Gene3D" id="3.40.640.10">
    <property type="entry name" value="Type I PLP-dependent aspartate aminotransferase-like (Major domain)"/>
    <property type="match status" value="1"/>
</dbReference>
<gene>
    <name evidence="4" type="ORF">IAA96_02000</name>
</gene>
<accession>A0A9D9EMU8</accession>
<proteinExistence type="predicted"/>
<organism evidence="4 5">
    <name type="scientific">Candidatus Avitreponema avistercoris</name>
    <dbReference type="NCBI Taxonomy" id="2840705"/>
    <lineage>
        <taxon>Bacteria</taxon>
        <taxon>Pseudomonadati</taxon>
        <taxon>Spirochaetota</taxon>
        <taxon>Spirochaetia</taxon>
        <taxon>Spirochaetales</taxon>
        <taxon>Candidatus Avitreponema</taxon>
    </lineage>
</organism>
<dbReference type="InterPro" id="IPR015421">
    <property type="entry name" value="PyrdxlP-dep_Trfase_major"/>
</dbReference>
<dbReference type="Pfam" id="PF00266">
    <property type="entry name" value="Aminotran_5"/>
    <property type="match status" value="1"/>
</dbReference>
<reference evidence="4" key="2">
    <citation type="journal article" date="2021" name="PeerJ">
        <title>Extensive microbial diversity within the chicken gut microbiome revealed by metagenomics and culture.</title>
        <authorList>
            <person name="Gilroy R."/>
            <person name="Ravi A."/>
            <person name="Getino M."/>
            <person name="Pursley I."/>
            <person name="Horton D.L."/>
            <person name="Alikhan N.F."/>
            <person name="Baker D."/>
            <person name="Gharbi K."/>
            <person name="Hall N."/>
            <person name="Watson M."/>
            <person name="Adriaenssens E.M."/>
            <person name="Foster-Nyarko E."/>
            <person name="Jarju S."/>
            <person name="Secka A."/>
            <person name="Antonio M."/>
            <person name="Oren A."/>
            <person name="Chaudhuri R.R."/>
            <person name="La Ragione R."/>
            <person name="Hildebrand F."/>
            <person name="Pallen M.J."/>
        </authorList>
    </citation>
    <scope>NUCLEOTIDE SEQUENCE</scope>
    <source>
        <strain evidence="4">B3-4054</strain>
    </source>
</reference>
<dbReference type="PANTHER" id="PTHR11601:SF50">
    <property type="entry name" value="CYSTEINE DESULFURASE ISCS 2-RELATED"/>
    <property type="match status" value="1"/>
</dbReference>
<sequence>MTAYLDWAATAIPDPEIYRRAAEKAAEAWANPSSQHREGKKAAESLENARRLCASVLGVPPETVFFTSGGTEADQIPLLSLLRRPAPGSAVISAIEHPAVRNQAEVLKKFGWTILPVNPDADGFITPEAVLAAIREDTAFAAVMCVNNETGAIQPVEEIAAALKTLGKRRIHFHTDAVQAAGMFPRTPETAGIHSMAFSGHKLGAPRGCGLLYCSPKPDPFLSGGGQEKGVRPGTENLAGAWAMAFALEKTARWFADPEQKAGAEDKAAFLFRKLTAIPGVTSIPPSRRERSGNFSPFLFQFTNAMFPGEVLVRMLSDAGICISTGSACSAKKKARPVLQAMKTGAKDAQNAFRVSTGIRTTQEEIEFLAGTLSDILR</sequence>
<dbReference type="Gene3D" id="1.10.260.50">
    <property type="match status" value="1"/>
</dbReference>
<dbReference type="SUPFAM" id="SSF53383">
    <property type="entry name" value="PLP-dependent transferases"/>
    <property type="match status" value="1"/>
</dbReference>
<evidence type="ECO:0000313" key="4">
    <source>
        <dbReference type="EMBL" id="MBO8449860.1"/>
    </source>
</evidence>
<dbReference type="InterPro" id="IPR015422">
    <property type="entry name" value="PyrdxlP-dep_Trfase_small"/>
</dbReference>
<reference evidence="4" key="1">
    <citation type="submission" date="2020-10" db="EMBL/GenBank/DDBJ databases">
        <authorList>
            <person name="Gilroy R."/>
        </authorList>
    </citation>
    <scope>NUCLEOTIDE SEQUENCE</scope>
    <source>
        <strain evidence="4">B3-4054</strain>
    </source>
</reference>
<dbReference type="PIRSF" id="PIRSF005572">
    <property type="entry name" value="NifS"/>
    <property type="match status" value="1"/>
</dbReference>
<evidence type="ECO:0000313" key="5">
    <source>
        <dbReference type="Proteomes" id="UP000823616"/>
    </source>
</evidence>
<dbReference type="Proteomes" id="UP000823616">
    <property type="component" value="Unassembled WGS sequence"/>
</dbReference>
<dbReference type="InterPro" id="IPR016454">
    <property type="entry name" value="Cysteine_dSase"/>
</dbReference>
<dbReference type="AlphaFoldDB" id="A0A9D9EMU8"/>
<dbReference type="PANTHER" id="PTHR11601">
    <property type="entry name" value="CYSTEINE DESULFURYLASE FAMILY MEMBER"/>
    <property type="match status" value="1"/>
</dbReference>
<name>A0A9D9EMU8_9SPIR</name>
<dbReference type="InterPro" id="IPR015424">
    <property type="entry name" value="PyrdxlP-dep_Trfase"/>
</dbReference>
<comment type="cofactor">
    <cofactor evidence="1">
        <name>pyridoxal 5'-phosphate</name>
        <dbReference type="ChEBI" id="CHEBI:597326"/>
    </cofactor>
</comment>
<evidence type="ECO:0000256" key="2">
    <source>
        <dbReference type="ARBA" id="ARBA00022898"/>
    </source>
</evidence>
<dbReference type="EMBL" id="JADIMS010000036">
    <property type="protein sequence ID" value="MBO8449860.1"/>
    <property type="molecule type" value="Genomic_DNA"/>
</dbReference>
<evidence type="ECO:0000256" key="1">
    <source>
        <dbReference type="ARBA" id="ARBA00001933"/>
    </source>
</evidence>
<feature type="domain" description="Aminotransferase class V" evidence="3">
    <location>
        <begin position="4"/>
        <end position="368"/>
    </location>
</feature>
<dbReference type="InterPro" id="IPR000192">
    <property type="entry name" value="Aminotrans_V_dom"/>
</dbReference>
<dbReference type="Gene3D" id="3.90.1150.10">
    <property type="entry name" value="Aspartate Aminotransferase, domain 1"/>
    <property type="match status" value="1"/>
</dbReference>
<protein>
    <submittedName>
        <fullName evidence="4">Cysteine desulfurase</fullName>
    </submittedName>
</protein>
<keyword evidence="2" id="KW-0663">Pyridoxal phosphate</keyword>